<evidence type="ECO:0000313" key="4">
    <source>
        <dbReference type="Proteomes" id="UP000463868"/>
    </source>
</evidence>
<feature type="coiled-coil region" evidence="1">
    <location>
        <begin position="235"/>
        <end position="269"/>
    </location>
</feature>
<dbReference type="Proteomes" id="UP000463868">
    <property type="component" value="Chromosome"/>
</dbReference>
<dbReference type="Pfam" id="PF10088">
    <property type="entry name" value="DUF2326"/>
    <property type="match status" value="1"/>
</dbReference>
<proteinExistence type="predicted"/>
<evidence type="ECO:0000256" key="1">
    <source>
        <dbReference type="SAM" id="Coils"/>
    </source>
</evidence>
<sequence length="538" mass="62537">MLSSLECDQLIEKKIIFNSRLNILLGPDDGTNSIGKSSVLMLIDFAFGGDDFLKICSDVIENVGEIEIKAEFIFDEISFNFIRNTSDPSVVKFCFLDEDKSYKKVEDFRRFLAKSYNFPEYYPSFRSTVNPYFRIWGKDNYNPNRPLNSFPNEPYLKIRTNLLKLFGFYSLVDILEKNKSKIEDKKKTIQGMFNEGFVQKVGKRDLAVKRDELISVKNSLNKIKDEIEIYALSVNEIVSNENIKLKIEKNELENKVINTKSQLLRIEKNLKFGSYANAKTFEKLALFFPHVNQERLLEIESFHIGISKILKAELLQEKKVLEEKIHLFEEHIQKINDDLKRLLNSSDRPVALVDKLLELSIKEKKLSDIVSYADLKGAVDSQVINLKDEIEQKIIDCLDGIQQILNESMAKYIDVFYEDHPAHPTIKLSETNYEFNHNEDTGTGKSHANMIALDFSVFEHTLLPALVHDLILFKNIEVHAFEKILKTYMNFDKQTFIAIDELKKYSDEIIELVKQITFLELSPERLAFKKSWKKVKKF</sequence>
<feature type="domain" description="DUF2326" evidence="2">
    <location>
        <begin position="415"/>
        <end position="505"/>
    </location>
</feature>
<dbReference type="InterPro" id="IPR018760">
    <property type="entry name" value="DUF2326"/>
</dbReference>
<reference evidence="3 4" key="1">
    <citation type="submission" date="2018-08" db="EMBL/GenBank/DDBJ databases">
        <title>Analysis of the genomic diversity of Mexican Acinetobacter haemolyticus clinical isolates.</title>
        <authorList>
            <person name="Castro-Jaimes S."/>
            <person name="Cevallos M.A."/>
        </authorList>
    </citation>
    <scope>NUCLEOTIDE SEQUENCE [LARGE SCALE GENOMIC DNA]</scope>
    <source>
        <strain evidence="3 4">AN43</strain>
    </source>
</reference>
<accession>A0A857ING1</accession>
<dbReference type="AlphaFoldDB" id="A0A857ING1"/>
<feature type="coiled-coil region" evidence="1">
    <location>
        <begin position="311"/>
        <end position="338"/>
    </location>
</feature>
<protein>
    <submittedName>
        <fullName evidence="3">DUF2326 domain-containing protein</fullName>
    </submittedName>
</protein>
<organism evidence="3 4">
    <name type="scientific">Acinetobacter haemolyticus</name>
    <dbReference type="NCBI Taxonomy" id="29430"/>
    <lineage>
        <taxon>Bacteria</taxon>
        <taxon>Pseudomonadati</taxon>
        <taxon>Pseudomonadota</taxon>
        <taxon>Gammaproteobacteria</taxon>
        <taxon>Moraxellales</taxon>
        <taxon>Moraxellaceae</taxon>
        <taxon>Acinetobacter</taxon>
    </lineage>
</organism>
<name>A0A857ING1_ACIHA</name>
<dbReference type="EMBL" id="CP031976">
    <property type="protein sequence ID" value="QHI14848.1"/>
    <property type="molecule type" value="Genomic_DNA"/>
</dbReference>
<gene>
    <name evidence="3" type="ORF">AhaeAN43_16610</name>
</gene>
<evidence type="ECO:0000259" key="2">
    <source>
        <dbReference type="Pfam" id="PF10088"/>
    </source>
</evidence>
<evidence type="ECO:0000313" key="3">
    <source>
        <dbReference type="EMBL" id="QHI14848.1"/>
    </source>
</evidence>
<dbReference type="RefSeq" id="WP_005092636.1">
    <property type="nucleotide sequence ID" value="NZ_CP031976.1"/>
</dbReference>
<keyword evidence="1" id="KW-0175">Coiled coil</keyword>